<evidence type="ECO:0000313" key="2">
    <source>
        <dbReference type="EMBL" id="PGG96282.1"/>
    </source>
</evidence>
<protein>
    <recommendedName>
        <fullName evidence="4">Phytocyanin domain-containing protein</fullName>
    </recommendedName>
</protein>
<evidence type="ECO:0008006" key="4">
    <source>
        <dbReference type="Google" id="ProtNLM"/>
    </source>
</evidence>
<dbReference type="Proteomes" id="UP000223968">
    <property type="component" value="Unassembled WGS sequence"/>
</dbReference>
<dbReference type="PANTHER" id="PTHR34883">
    <property type="entry name" value="SERINE-RICH PROTEIN, PUTATIVE-RELATED-RELATED"/>
    <property type="match status" value="1"/>
</dbReference>
<dbReference type="CDD" id="cd00920">
    <property type="entry name" value="Cupredoxin"/>
    <property type="match status" value="1"/>
</dbReference>
<reference evidence="2 3" key="1">
    <citation type="submission" date="2017-10" db="EMBL/GenBank/DDBJ databases">
        <title>Comparative genomics in systemic dimorphic fungi from Ajellomycetaceae.</title>
        <authorList>
            <person name="Munoz J.F."/>
            <person name="Mcewen J.G."/>
            <person name="Clay O.K."/>
            <person name="Cuomo C.A."/>
        </authorList>
    </citation>
    <scope>NUCLEOTIDE SEQUENCE [LARGE SCALE GENOMIC DNA]</scope>
    <source>
        <strain evidence="2 3">UAMH5409</strain>
    </source>
</reference>
<dbReference type="InterPro" id="IPR008972">
    <property type="entry name" value="Cupredoxin"/>
</dbReference>
<dbReference type="Gene3D" id="2.60.40.420">
    <property type="entry name" value="Cupredoxins - blue copper proteins"/>
    <property type="match status" value="1"/>
</dbReference>
<organism evidence="2 3">
    <name type="scientific">Helicocarpus griseus UAMH5409</name>
    <dbReference type="NCBI Taxonomy" id="1447875"/>
    <lineage>
        <taxon>Eukaryota</taxon>
        <taxon>Fungi</taxon>
        <taxon>Dikarya</taxon>
        <taxon>Ascomycota</taxon>
        <taxon>Pezizomycotina</taxon>
        <taxon>Eurotiomycetes</taxon>
        <taxon>Eurotiomycetidae</taxon>
        <taxon>Onygenales</taxon>
        <taxon>Ajellomycetaceae</taxon>
        <taxon>Helicocarpus</taxon>
    </lineage>
</organism>
<comment type="caution">
    <text evidence="2">The sequence shown here is derived from an EMBL/GenBank/DDBJ whole genome shotgun (WGS) entry which is preliminary data.</text>
</comment>
<keyword evidence="1" id="KW-0732">Signal</keyword>
<name>A0A2B7WI30_9EURO</name>
<dbReference type="EMBL" id="PDNB01000287">
    <property type="protein sequence ID" value="PGG96282.1"/>
    <property type="molecule type" value="Genomic_DNA"/>
</dbReference>
<feature type="chain" id="PRO_5012089511" description="Phytocyanin domain-containing protein" evidence="1">
    <location>
        <begin position="20"/>
        <end position="254"/>
    </location>
</feature>
<accession>A0A2B7WI30</accession>
<dbReference type="InterPro" id="IPR052953">
    <property type="entry name" value="Ser-rich/MCO-related"/>
</dbReference>
<dbReference type="OrthoDB" id="2331100at2759"/>
<feature type="signal peptide" evidence="1">
    <location>
        <begin position="1"/>
        <end position="19"/>
    </location>
</feature>
<dbReference type="STRING" id="1447875.A0A2B7WI30"/>
<keyword evidence="3" id="KW-1185">Reference proteome</keyword>
<gene>
    <name evidence="2" type="ORF">AJ79_09654</name>
</gene>
<proteinExistence type="predicted"/>
<dbReference type="PANTHER" id="PTHR34883:SF15">
    <property type="entry name" value="EXTRACELLULAR SERINE-RICH PROTEIN"/>
    <property type="match status" value="1"/>
</dbReference>
<dbReference type="AlphaFoldDB" id="A0A2B7WI30"/>
<dbReference type="SUPFAM" id="SSF49503">
    <property type="entry name" value="Cupredoxins"/>
    <property type="match status" value="1"/>
</dbReference>
<evidence type="ECO:0000313" key="3">
    <source>
        <dbReference type="Proteomes" id="UP000223968"/>
    </source>
</evidence>
<sequence>MLFRGVLASAVLLATGVQAQVEDDIIAGWYPSKRQSPEGMVMVHTVQVGNAEGSSRFYPDTLTAEPGSMVQFQFHPMNHSVAQSTFEQPCTPMGQSAAAAGVNSTGAAAATGIKSGFLPVSPDSAEMPVWTVMINDTNPLWLMCGQTNHCQNGMVMVINPPEGEDRNIEAFRSLAMSGAGGSASSGILPTGGAIASGGAALPTGGFAPSTVAAGTATPTQGDPLSATVNAAPKQMSHAAGLSGLLIAAFAVFGL</sequence>
<evidence type="ECO:0000256" key="1">
    <source>
        <dbReference type="SAM" id="SignalP"/>
    </source>
</evidence>